<evidence type="ECO:0000256" key="2">
    <source>
        <dbReference type="SAM" id="MobiDB-lite"/>
    </source>
</evidence>
<proteinExistence type="predicted"/>
<feature type="domain" description="BRCT" evidence="3">
    <location>
        <begin position="1298"/>
        <end position="1370"/>
    </location>
</feature>
<dbReference type="InterPro" id="IPR036420">
    <property type="entry name" value="BRCT_dom_sf"/>
</dbReference>
<dbReference type="SUPFAM" id="SSF52113">
    <property type="entry name" value="BRCT domain"/>
    <property type="match status" value="6"/>
</dbReference>
<name>A0A0A1XP78_ZEUCU</name>
<dbReference type="SMART" id="SM00292">
    <property type="entry name" value="BRCT"/>
    <property type="match status" value="7"/>
</dbReference>
<feature type="domain" description="BRCT" evidence="3">
    <location>
        <begin position="718"/>
        <end position="807"/>
    </location>
</feature>
<feature type="domain" description="BRCT" evidence="3">
    <location>
        <begin position="203"/>
        <end position="294"/>
    </location>
</feature>
<feature type="region of interest" description="Disordered" evidence="2">
    <location>
        <begin position="847"/>
        <end position="869"/>
    </location>
</feature>
<evidence type="ECO:0000256" key="1">
    <source>
        <dbReference type="ARBA" id="ARBA00022737"/>
    </source>
</evidence>
<dbReference type="InterPro" id="IPR001357">
    <property type="entry name" value="BRCT_dom"/>
</dbReference>
<dbReference type="InterPro" id="IPR059215">
    <property type="entry name" value="BRCT2_TopBP1-like"/>
</dbReference>
<feature type="region of interest" description="Disordered" evidence="2">
    <location>
        <begin position="1155"/>
        <end position="1177"/>
    </location>
</feature>
<keyword evidence="4" id="KW-0413">Isomerase</keyword>
<dbReference type="PROSITE" id="PS50172">
    <property type="entry name" value="BRCT"/>
    <property type="match status" value="6"/>
</dbReference>
<feature type="compositionally biased region" description="Low complexity" evidence="2">
    <location>
        <begin position="1168"/>
        <end position="1177"/>
    </location>
</feature>
<dbReference type="PANTHER" id="PTHR13561:SF20">
    <property type="entry name" value="DNA TOPOISOMERASE 2-BINDING PROTEIN 1"/>
    <property type="match status" value="1"/>
</dbReference>
<dbReference type="Gene3D" id="3.40.50.10190">
    <property type="entry name" value="BRCT domain"/>
    <property type="match status" value="8"/>
</dbReference>
<sequence>MSFDDTINAYFVTTGTVEERNSPKCADLKTAFIQLRGHIAEENIRHINASDGFPLIASGQLTKKDVFIFDQFEGDFFKQLQQTKSLIIGPRCLITCLIDSLPVPLGTSPIYTTAMRDLHICATGIPADQKERVRTYIQWMGGYYFQNLSRPVTHLISNTIKSTKYEHATLNGIPVMHVDWVQRVWERSSVENVAATDEEFDKYKLPIFFGTNITCTGLETDKKNEIMRLVNENGGTYHCAFRSALVDIVITERGNTNSDKYKAAVRYKKDILCPEWIFDSAEKGFALPTKGYQVKSLKVSTPIKGDRTLADFTQLSDTSRISVMCGSGRSGKSELTTVNDTVSSGINETAIQQKDGTFVAPIPRAGTSKDLQREIHRKQVASDHYRLVYEEICPKQAKKAGNFLDGCCIYLSGFRLEEREKLNRILNVGGATRYDVVNEKITHIIVGQLDDAELRAWKRDGILTTVNIVRLDWLLQSIKLKQAASEVVYRMSLPNAREPDAPSPSSKKTLRSMNHSFKQPEKPKKKLFESDDKSEPTTSKDLPFEEDEQHLIAQYSQENEPAASVPAPIADVTTNNADHTLSGPVASSTLKPIAHKVAAPAANTTAENENSTKVNSEIDFENLNFFDGMSLYIDRDHFPEEFYTQMLSECEAAHGDIVPANFVDVVDYAIVSFERTLKANKLPVKARHIVTDLYVENCMKQNKLVPIEYFHRPVPHTASAQPLEGMTIVISIYTALEYDFIDSVAQLLGASVNRILAKKERPLLICPRAEGSKYEGAIKWGYPVVTSAWLVQCAVEGKKLPFQQYLVGNSPPDFPISPTLREKNLPNAVARPPTTPAVAAVEAMETQENTENDNTPEGTAATDFTPLRNKRVTELAGSFSRNNRTSLSNIPTNNAPVTPDSPHTPTNTYGRSSCNFEYLEGVVAELDNEDARECLRELIEEMRNNQTPELERIRRQACTPINRKLPTPKGIPDFCTTPEFQKRMADAFERRWRLPTKKLKVDTPIDELRRRVLRSTCEALGIQYTDTEDTPTTSAKAAKKAMAATAEMSALAAPTSNTPRRSPHDTMNTSEQSVKCIVPRAIFATSMNHSLNTSERRTTRVSDADAFVPSTQTPTRGGSLGGEPSHMVQQASFGKTTLDFDKISFENTEADTLANVANENDNRKESSARATTTLAASSPELQKITEYLKNCESRRQSLKQSRRTGGSSNVTGSGASDSADTGTDDMDTDVPLCGAAETETQNYVQPFESEQFGLGTENMVGWRDPVEFGKERRSKASPSMQHKGIPRFSISCVDEDTRNDIINKIHKLGGTVSENLVNFDPQCTHFICERPNRGEKMLGCVSSGKWVLSLKYIEECYAKDVFVDEELYEWGNSKALNLPQLTADEQLLASAVHRWRTKLNVATTADGKKLGAFSGFRVILHISERNSEAVKNVLRAGYGEVLSVQSPFSACSASRNATHCFVDVKKAPLTRTDYDYLRTLGVQIYSQMYINSYLMYGEDVDAAKYEIKIL</sequence>
<dbReference type="GO" id="GO:0016853">
    <property type="term" value="F:isomerase activity"/>
    <property type="evidence" value="ECO:0007669"/>
    <property type="project" value="UniProtKB-KW"/>
</dbReference>
<feature type="region of interest" description="Disordered" evidence="2">
    <location>
        <begin position="1049"/>
        <end position="1072"/>
    </location>
</feature>
<dbReference type="CDD" id="cd17738">
    <property type="entry name" value="BRCT_TopBP1_rpt7"/>
    <property type="match status" value="1"/>
</dbReference>
<dbReference type="CDD" id="cd17728">
    <property type="entry name" value="BRCT_TopBP1_rpt8"/>
    <property type="match status" value="1"/>
</dbReference>
<gene>
    <name evidence="4" type="primary">topbp1-A</name>
    <name evidence="4" type="ORF">g.31131</name>
</gene>
<feature type="compositionally biased region" description="Polar residues" evidence="2">
    <location>
        <begin position="1056"/>
        <end position="1072"/>
    </location>
</feature>
<dbReference type="FunFam" id="3.40.50.10190:FF:000018">
    <property type="entry name" value="DNA topoisomerase 2-binding protein 1"/>
    <property type="match status" value="1"/>
</dbReference>
<evidence type="ECO:0000259" key="3">
    <source>
        <dbReference type="PROSITE" id="PS50172"/>
    </source>
</evidence>
<keyword evidence="1" id="KW-0677">Repeat</keyword>
<feature type="compositionally biased region" description="Polar residues" evidence="2">
    <location>
        <begin position="1203"/>
        <end position="1221"/>
    </location>
</feature>
<dbReference type="CDD" id="cd17731">
    <property type="entry name" value="BRCT_TopBP1_rpt2_like"/>
    <property type="match status" value="1"/>
</dbReference>
<dbReference type="InterPro" id="IPR049936">
    <property type="entry name" value="TopBP1_BRCT_8"/>
</dbReference>
<dbReference type="FunFam" id="3.40.50.10190:FF:000020">
    <property type="entry name" value="DNA topoisomerase II binding protein 1"/>
    <property type="match status" value="1"/>
</dbReference>
<feature type="compositionally biased region" description="Polar residues" evidence="2">
    <location>
        <begin position="503"/>
        <end position="517"/>
    </location>
</feature>
<accession>A0A0A1XP78</accession>
<dbReference type="PANTHER" id="PTHR13561">
    <property type="entry name" value="DNA REPLICATION REGULATOR DPB11-RELATED"/>
    <property type="match status" value="1"/>
</dbReference>
<reference evidence="4" key="1">
    <citation type="submission" date="2014-11" db="EMBL/GenBank/DDBJ databases">
        <authorList>
            <person name="Geib S."/>
        </authorList>
    </citation>
    <scope>NUCLEOTIDE SEQUENCE</scope>
</reference>
<dbReference type="Pfam" id="PF12738">
    <property type="entry name" value="PTCB-BRCT"/>
    <property type="match status" value="2"/>
</dbReference>
<feature type="domain" description="BRCT" evidence="3">
    <location>
        <begin position="399"/>
        <end position="491"/>
    </location>
</feature>
<dbReference type="GO" id="GO:0033314">
    <property type="term" value="P:mitotic DNA replication checkpoint signaling"/>
    <property type="evidence" value="ECO:0007669"/>
    <property type="project" value="TreeGrafter"/>
</dbReference>
<dbReference type="GO" id="GO:0006270">
    <property type="term" value="P:DNA replication initiation"/>
    <property type="evidence" value="ECO:0007669"/>
    <property type="project" value="TreeGrafter"/>
</dbReference>
<feature type="domain" description="BRCT" evidence="3">
    <location>
        <begin position="110"/>
        <end position="181"/>
    </location>
</feature>
<dbReference type="EMBL" id="GBXI01001944">
    <property type="protein sequence ID" value="JAD12348.1"/>
    <property type="molecule type" value="Transcribed_RNA"/>
</dbReference>
<feature type="domain" description="BRCT" evidence="3">
    <location>
        <begin position="621"/>
        <end position="712"/>
    </location>
</feature>
<evidence type="ECO:0000313" key="4">
    <source>
        <dbReference type="EMBL" id="JAD12348.1"/>
    </source>
</evidence>
<feature type="compositionally biased region" description="Basic and acidic residues" evidence="2">
    <location>
        <begin position="518"/>
        <end position="535"/>
    </location>
</feature>
<feature type="region of interest" description="Disordered" evidence="2">
    <location>
        <begin position="495"/>
        <end position="544"/>
    </location>
</feature>
<dbReference type="Pfam" id="PF00533">
    <property type="entry name" value="BRCT"/>
    <property type="match status" value="3"/>
</dbReference>
<feature type="region of interest" description="Disordered" evidence="2">
    <location>
        <begin position="882"/>
        <end position="906"/>
    </location>
</feature>
<protein>
    <submittedName>
        <fullName evidence="4">DNA topoisomerase 2-binding protein 1-A</fullName>
    </submittedName>
</protein>
<feature type="region of interest" description="Disordered" evidence="2">
    <location>
        <begin position="1193"/>
        <end position="1228"/>
    </location>
</feature>
<feature type="compositionally biased region" description="Polar residues" evidence="2">
    <location>
        <begin position="847"/>
        <end position="857"/>
    </location>
</feature>
<dbReference type="CDD" id="cd17718">
    <property type="entry name" value="BRCT_TopBP1_rpt3"/>
    <property type="match status" value="1"/>
</dbReference>
<organism evidence="4">
    <name type="scientific">Zeugodacus cucurbitae</name>
    <name type="common">Melon fruit fly</name>
    <name type="synonym">Bactrocera cucurbitae</name>
    <dbReference type="NCBI Taxonomy" id="28588"/>
    <lineage>
        <taxon>Eukaryota</taxon>
        <taxon>Metazoa</taxon>
        <taxon>Ecdysozoa</taxon>
        <taxon>Arthropoda</taxon>
        <taxon>Hexapoda</taxon>
        <taxon>Insecta</taxon>
        <taxon>Pterygota</taxon>
        <taxon>Neoptera</taxon>
        <taxon>Endopterygota</taxon>
        <taxon>Diptera</taxon>
        <taxon>Brachycera</taxon>
        <taxon>Muscomorpha</taxon>
        <taxon>Tephritoidea</taxon>
        <taxon>Tephritidae</taxon>
        <taxon>Zeugodacus</taxon>
        <taxon>Zeugodacus</taxon>
    </lineage>
</organism>
<reference evidence="4" key="2">
    <citation type="journal article" date="2015" name="Gigascience">
        <title>Reconstructing a comprehensive transcriptome assembly of a white-pupal translocated strain of the pest fruit fly Bactrocera cucurbitae.</title>
        <authorList>
            <person name="Sim S.B."/>
            <person name="Calla B."/>
            <person name="Hall B."/>
            <person name="DeRego T."/>
            <person name="Geib S.M."/>
        </authorList>
    </citation>
    <scope>NUCLEOTIDE SEQUENCE</scope>
</reference>
<dbReference type="GO" id="GO:0007095">
    <property type="term" value="P:mitotic G2 DNA damage checkpoint signaling"/>
    <property type="evidence" value="ECO:0007669"/>
    <property type="project" value="TreeGrafter"/>
</dbReference>